<dbReference type="PANTHER" id="PTHR46546">
    <property type="entry name" value="SHEWANELLA-LIKE PROTEIN PHOSPHATASE 1"/>
    <property type="match status" value="1"/>
</dbReference>
<dbReference type="EMBL" id="ATDL01000021">
    <property type="protein sequence ID" value="ERJ57754.1"/>
    <property type="molecule type" value="Genomic_DNA"/>
</dbReference>
<accession>U2IYG9</accession>
<sequence length="311" mass="35942">MQQEIAPTFEVISEKGDHRFQVTLHPIEIPKATYKHNSDILVLSDPHGDFDSFHAVLKAHRVIDEKYQWTFGKKHLVVIGDIFDRGDDVLPLFWLLYKLEAEASQAGGAVHFLLGNHEEMTLRGNLKYAKEKYTNLAQHLDINYQELWDMESELGRWLLSRNTIEKIGDHLFVHAGLSADIIGNVWTINAINDSTRAHVHQRKEEREHSPAARFLFGSNGPLWYRGMVRTDEKYNPLSTADLEQIMKQYDVKHLFVGHTIFPEVTSFYEGKVYGVNVSNKSNREKGASRGLLIKGNKRYRIYDDPKKKERI</sequence>
<dbReference type="InterPro" id="IPR029052">
    <property type="entry name" value="Metallo-depent_PP-like"/>
</dbReference>
<dbReference type="Gene3D" id="3.60.21.10">
    <property type="match status" value="1"/>
</dbReference>
<gene>
    <name evidence="2" type="ORF">M472_03140</name>
</gene>
<dbReference type="SUPFAM" id="SSF56300">
    <property type="entry name" value="Metallo-dependent phosphatases"/>
    <property type="match status" value="1"/>
</dbReference>
<dbReference type="InterPro" id="IPR004843">
    <property type="entry name" value="Calcineurin-like_PHP"/>
</dbReference>
<dbReference type="Proteomes" id="UP000016584">
    <property type="component" value="Unassembled WGS sequence"/>
</dbReference>
<feature type="domain" description="Calcineurin-like phosphoesterase" evidence="1">
    <location>
        <begin position="40"/>
        <end position="259"/>
    </location>
</feature>
<dbReference type="AlphaFoldDB" id="U2IYG9"/>
<reference evidence="2 3" key="1">
    <citation type="journal article" date="2013" name="Genome Announc.">
        <title>The Draft Genome Sequence of Sphingomonas paucimobilis Strain HER1398 (Proteobacteria), Host to the Giant PAU Phage, Indicates That It Is a Member of the Genus Sphingobacterium (Bacteroidetes).</title>
        <authorList>
            <person name="White R.A.III."/>
            <person name="Suttle C.A."/>
        </authorList>
    </citation>
    <scope>NUCLEOTIDE SEQUENCE [LARGE SCALE GENOMIC DNA]</scope>
    <source>
        <strain evidence="2 3">HER1398</strain>
    </source>
</reference>
<evidence type="ECO:0000259" key="1">
    <source>
        <dbReference type="Pfam" id="PF00149"/>
    </source>
</evidence>
<proteinExistence type="predicted"/>
<dbReference type="STRING" id="1346330.M472_03140"/>
<comment type="caution">
    <text evidence="2">The sequence shown here is derived from an EMBL/GenBank/DDBJ whole genome shotgun (WGS) entry which is preliminary data.</text>
</comment>
<dbReference type="eggNOG" id="COG0639">
    <property type="taxonomic scope" value="Bacteria"/>
</dbReference>
<dbReference type="GO" id="GO:0016787">
    <property type="term" value="F:hydrolase activity"/>
    <property type="evidence" value="ECO:0007669"/>
    <property type="project" value="InterPro"/>
</dbReference>
<keyword evidence="3" id="KW-1185">Reference proteome</keyword>
<protein>
    <recommendedName>
        <fullName evidence="1">Calcineurin-like phosphoesterase domain-containing protein</fullName>
    </recommendedName>
</protein>
<dbReference type="PATRIC" id="fig|1346330.5.peg.3723"/>
<name>U2IYG9_9SPHI</name>
<evidence type="ECO:0000313" key="2">
    <source>
        <dbReference type="EMBL" id="ERJ57754.1"/>
    </source>
</evidence>
<dbReference type="Pfam" id="PF00149">
    <property type="entry name" value="Metallophos"/>
    <property type="match status" value="1"/>
</dbReference>
<dbReference type="PANTHER" id="PTHR46546:SF4">
    <property type="entry name" value="SHEWANELLA-LIKE PROTEIN PHOSPHATASE 1"/>
    <property type="match status" value="1"/>
</dbReference>
<organism evidence="2 3">
    <name type="scientific">Sphingobacterium paucimobilis HER1398</name>
    <dbReference type="NCBI Taxonomy" id="1346330"/>
    <lineage>
        <taxon>Bacteria</taxon>
        <taxon>Pseudomonadati</taxon>
        <taxon>Bacteroidota</taxon>
        <taxon>Sphingobacteriia</taxon>
        <taxon>Sphingobacteriales</taxon>
        <taxon>Sphingobacteriaceae</taxon>
        <taxon>Sphingobacterium</taxon>
    </lineage>
</organism>
<evidence type="ECO:0000313" key="3">
    <source>
        <dbReference type="Proteomes" id="UP000016584"/>
    </source>
</evidence>